<gene>
    <name evidence="3" type="ordered locus">THI_0461</name>
    <name evidence="4" type="ORF">THICB1_140054</name>
</gene>
<dbReference type="Pfam" id="PF00665">
    <property type="entry name" value="rve"/>
    <property type="match status" value="1"/>
</dbReference>
<dbReference type="Proteomes" id="UP000002372">
    <property type="component" value="Chromosome"/>
</dbReference>
<evidence type="ECO:0000313" key="6">
    <source>
        <dbReference type="Proteomes" id="UP000078599"/>
    </source>
</evidence>
<dbReference type="EMBL" id="CTRI01000006">
    <property type="protein sequence ID" value="CQR30306.1"/>
    <property type="molecule type" value="Genomic_DNA"/>
</dbReference>
<dbReference type="GO" id="GO:0015074">
    <property type="term" value="P:DNA integration"/>
    <property type="evidence" value="ECO:0007669"/>
    <property type="project" value="InterPro"/>
</dbReference>
<dbReference type="EMBL" id="FP475956">
    <property type="protein sequence ID" value="CAZ87205.1"/>
    <property type="molecule type" value="Genomic_DNA"/>
</dbReference>
<reference evidence="5" key="2">
    <citation type="journal article" date="2010" name="PLoS Genet.">
        <title>Structure, function, and evolution of the Thiomonas spp. genome.</title>
        <authorList>
            <person name="Arsene-Ploetze F."/>
            <person name="Koechler S."/>
            <person name="Marchal M."/>
            <person name="Coppee J.Y."/>
            <person name="Chandler M."/>
            <person name="Bonnefoy V."/>
            <person name="Brochier-Armanet C."/>
            <person name="Barakat M."/>
            <person name="Barbe V."/>
            <person name="Battaglia-Brunet F."/>
            <person name="Bruneel O."/>
            <person name="Bryan C.G."/>
            <person name="Cleiss-Arnold J."/>
            <person name="Cruveiller S."/>
            <person name="Erhardt M."/>
            <person name="Heinrich-Salmeron A."/>
            <person name="Hommais F."/>
            <person name="Joulian C."/>
            <person name="Krin E."/>
            <person name="Lieutaud A."/>
            <person name="Lievremont D."/>
            <person name="Michel C."/>
            <person name="Muller D."/>
            <person name="Ortet P."/>
            <person name="Proux C."/>
            <person name="Siguier P."/>
            <person name="Roche D."/>
            <person name="Rouy Z."/>
            <person name="Salvignol G."/>
            <person name="Slyemi D."/>
            <person name="Talla E."/>
            <person name="Weiss S."/>
            <person name="Weissenbach J."/>
            <person name="Medigue C."/>
            <person name="Bertin P.N."/>
        </authorList>
    </citation>
    <scope>NUCLEOTIDE SEQUENCE [LARGE SCALE GENOMIC DNA]</scope>
    <source>
        <strain evidence="5">DSM 22701 / CIP 110005 / 3As</strain>
    </source>
</reference>
<protein>
    <submittedName>
        <fullName evidence="3 4">Transposase</fullName>
    </submittedName>
</protein>
<evidence type="ECO:0000313" key="4">
    <source>
        <dbReference type="EMBL" id="CQR30306.1"/>
    </source>
</evidence>
<reference evidence="3" key="3">
    <citation type="submission" date="2010-07" db="EMBL/GenBank/DDBJ databases">
        <authorList>
            <person name="Genoscope - CEA"/>
        </authorList>
    </citation>
    <scope>NUCLEOTIDE SEQUENCE</scope>
    <source>
        <strain evidence="3">3As</strain>
    </source>
</reference>
<proteinExistence type="predicted"/>
<dbReference type="GO" id="GO:0003677">
    <property type="term" value="F:DNA binding"/>
    <property type="evidence" value="ECO:0007669"/>
    <property type="project" value="InterPro"/>
</dbReference>
<evidence type="ECO:0000313" key="5">
    <source>
        <dbReference type="Proteomes" id="UP000002372"/>
    </source>
</evidence>
<evidence type="ECO:0000256" key="1">
    <source>
        <dbReference type="SAM" id="Coils"/>
    </source>
</evidence>
<dbReference type="InterPro" id="IPR001584">
    <property type="entry name" value="Integrase_cat-core"/>
</dbReference>
<organism evidence="3 5">
    <name type="scientific">Thiomonas arsenitoxydans (strain DSM 22701 / CIP 110005 / 3As)</name>
    <dbReference type="NCBI Taxonomy" id="426114"/>
    <lineage>
        <taxon>Bacteria</taxon>
        <taxon>Pseudomonadati</taxon>
        <taxon>Pseudomonadota</taxon>
        <taxon>Betaproteobacteria</taxon>
        <taxon>Burkholderiales</taxon>
        <taxon>Thiomonas</taxon>
    </lineage>
</organism>
<dbReference type="Gene3D" id="3.30.420.10">
    <property type="entry name" value="Ribonuclease H-like superfamily/Ribonuclease H"/>
    <property type="match status" value="1"/>
</dbReference>
<name>D6CRG4_THIA3</name>
<dbReference type="PROSITE" id="PS50994">
    <property type="entry name" value="INTEGRASE"/>
    <property type="match status" value="1"/>
</dbReference>
<dbReference type="AlphaFoldDB" id="D6CRG4"/>
<dbReference type="InterPro" id="IPR036397">
    <property type="entry name" value="RNaseH_sf"/>
</dbReference>
<feature type="domain" description="Integrase catalytic" evidence="2">
    <location>
        <begin position="230"/>
        <end position="391"/>
    </location>
</feature>
<dbReference type="InterPro" id="IPR002514">
    <property type="entry name" value="Transposase_8"/>
</dbReference>
<accession>D6CRG4</accession>
<keyword evidence="6" id="KW-1185">Reference proteome</keyword>
<dbReference type="GO" id="GO:0004803">
    <property type="term" value="F:transposase activity"/>
    <property type="evidence" value="ECO:0007669"/>
    <property type="project" value="InterPro"/>
</dbReference>
<dbReference type="HOGENOM" id="CLU_027402_4_2_4"/>
<dbReference type="InterPro" id="IPR009057">
    <property type="entry name" value="Homeodomain-like_sf"/>
</dbReference>
<dbReference type="SUPFAM" id="SSF46689">
    <property type="entry name" value="Homeodomain-like"/>
    <property type="match status" value="1"/>
</dbReference>
<dbReference type="InterPro" id="IPR050900">
    <property type="entry name" value="Transposase_IS3/IS150/IS904"/>
</dbReference>
<dbReference type="SUPFAM" id="SSF53098">
    <property type="entry name" value="Ribonuclease H-like"/>
    <property type="match status" value="1"/>
</dbReference>
<keyword evidence="1" id="KW-0175">Coiled coil</keyword>
<reference evidence="4 6" key="4">
    <citation type="submission" date="2015-03" db="EMBL/GenBank/DDBJ databases">
        <authorList>
            <person name="Regsiter A."/>
            <person name="william w."/>
        </authorList>
    </citation>
    <scope>NUCLEOTIDE SEQUENCE [LARGE SCALE GENOMIC DNA]</scope>
    <source>
        <strain evidence="4 6">CB1</strain>
    </source>
</reference>
<dbReference type="RefSeq" id="WP_013104584.1">
    <property type="nucleotide sequence ID" value="NC_014145.1"/>
</dbReference>
<feature type="coiled-coil region" evidence="1">
    <location>
        <begin position="65"/>
        <end position="92"/>
    </location>
</feature>
<dbReference type="PANTHER" id="PTHR46889:SF4">
    <property type="entry name" value="TRANSPOSASE INSO FOR INSERTION SEQUENCE ELEMENT IS911B-RELATED"/>
    <property type="match status" value="1"/>
</dbReference>
<dbReference type="PANTHER" id="PTHR46889">
    <property type="entry name" value="TRANSPOSASE INSF FOR INSERTION SEQUENCE IS3B-RELATED"/>
    <property type="match status" value="1"/>
</dbReference>
<evidence type="ECO:0000259" key="2">
    <source>
        <dbReference type="PROSITE" id="PS50994"/>
    </source>
</evidence>
<dbReference type="Gene3D" id="1.10.10.60">
    <property type="entry name" value="Homeodomain-like"/>
    <property type="match status" value="1"/>
</dbReference>
<dbReference type="OrthoDB" id="5365969at2"/>
<sequence>MSKTDQGQHRARYTLEFKLEAVRLVKAGQEASVTARVLGLPKQTLSNWVRLAEKGALQGVGERPVSAEQMELARLRAELARVKMERDILKKSDGVLCKGIAVKYAWIGKNKAAWPVTVMCDVLGVSPSGYFAHQRRRRSAQPCPPRGTRLSNEALLAHIRAIHAQVKGEYGWPRVWKKLLVRGLRVGKHRMQRLMHTHGIKARSKRKFVVTTDSKHDLPIAENLLARDFTPVAPDRVWSSDITYIATGEGWLYLVAVLDLFSRQVVGWSMQPHMQASLVTDALRMAWFRRQPAPGLIFHSDRGSQYCSHAFQDALASYGMLSLMSRKGNCWDHAPTESLWGSLKVGRLYGRTFATRRQAMDEVIDWLTFYNHRRLHSTLGYISPMRFEANWHAGQSKQAA</sequence>
<dbReference type="eggNOG" id="COG2801">
    <property type="taxonomic scope" value="Bacteria"/>
</dbReference>
<reference key="1">
    <citation type="submission" date="2009-07" db="EMBL/GenBank/DDBJ databases">
        <authorList>
            <person name="Genoscope - CEA"/>
        </authorList>
    </citation>
    <scope>NUCLEOTIDE SEQUENCE</scope>
    <source>
        <strain>3As</strain>
    </source>
</reference>
<dbReference type="InterPro" id="IPR012337">
    <property type="entry name" value="RNaseH-like_sf"/>
</dbReference>
<dbReference type="eggNOG" id="COG2963">
    <property type="taxonomic scope" value="Bacteria"/>
</dbReference>
<evidence type="ECO:0000313" key="3">
    <source>
        <dbReference type="EMBL" id="CAZ87205.1"/>
    </source>
</evidence>
<dbReference type="InterPro" id="IPR048020">
    <property type="entry name" value="Transpos_IS3"/>
</dbReference>
<dbReference type="Pfam" id="PF13333">
    <property type="entry name" value="rve_2"/>
    <property type="match status" value="1"/>
</dbReference>
<dbReference type="Pfam" id="PF13276">
    <property type="entry name" value="HTH_21"/>
    <property type="match status" value="1"/>
</dbReference>
<dbReference type="NCBIfam" id="NF033516">
    <property type="entry name" value="transpos_IS3"/>
    <property type="match status" value="1"/>
</dbReference>
<dbReference type="KEGG" id="thi:THI_0461"/>
<dbReference type="Proteomes" id="UP000078599">
    <property type="component" value="Unassembled WGS sequence"/>
</dbReference>
<dbReference type="GO" id="GO:0006313">
    <property type="term" value="P:DNA transposition"/>
    <property type="evidence" value="ECO:0007669"/>
    <property type="project" value="InterPro"/>
</dbReference>
<dbReference type="Pfam" id="PF01527">
    <property type="entry name" value="HTH_Tnp_1"/>
    <property type="match status" value="1"/>
</dbReference>
<dbReference type="InterPro" id="IPR025948">
    <property type="entry name" value="HTH-like_dom"/>
</dbReference>